<evidence type="ECO:0000313" key="2">
    <source>
        <dbReference type="Proteomes" id="UP000752171"/>
    </source>
</evidence>
<name>A0A8T2LDC9_ASTMX</name>
<accession>A0A8T2LDC9</accession>
<proteinExistence type="predicted"/>
<dbReference type="EMBL" id="JAICCE010000015">
    <property type="protein sequence ID" value="KAG9267945.1"/>
    <property type="molecule type" value="Genomic_DNA"/>
</dbReference>
<dbReference type="Proteomes" id="UP000752171">
    <property type="component" value="Unassembled WGS sequence"/>
</dbReference>
<sequence>MSGALYSSMKQYTLSAKKRLAKPLLFGALLTGLATAFYNRHLFFEDLAEIREQERARTDAKLLEVLERRQRQMEELESKKSAGDR</sequence>
<evidence type="ECO:0000313" key="1">
    <source>
        <dbReference type="EMBL" id="KAG9267945.1"/>
    </source>
</evidence>
<organism evidence="1 2">
    <name type="scientific">Astyanax mexicanus</name>
    <name type="common">Blind cave fish</name>
    <name type="synonym">Astyanax fasciatus mexicanus</name>
    <dbReference type="NCBI Taxonomy" id="7994"/>
    <lineage>
        <taxon>Eukaryota</taxon>
        <taxon>Metazoa</taxon>
        <taxon>Chordata</taxon>
        <taxon>Craniata</taxon>
        <taxon>Vertebrata</taxon>
        <taxon>Euteleostomi</taxon>
        <taxon>Actinopterygii</taxon>
        <taxon>Neopterygii</taxon>
        <taxon>Teleostei</taxon>
        <taxon>Ostariophysi</taxon>
        <taxon>Characiformes</taxon>
        <taxon>Characoidei</taxon>
        <taxon>Acestrorhamphidae</taxon>
        <taxon>Acestrorhamphinae</taxon>
        <taxon>Astyanax</taxon>
    </lineage>
</organism>
<protein>
    <submittedName>
        <fullName evidence="1">Uncharacterized protein</fullName>
    </submittedName>
</protein>
<gene>
    <name evidence="1" type="ORF">AMEX_G18823</name>
</gene>
<dbReference type="AlphaFoldDB" id="A0A8T2LDC9"/>
<reference evidence="1 2" key="1">
    <citation type="submission" date="2021-07" db="EMBL/GenBank/DDBJ databases">
        <authorList>
            <person name="Imarazene B."/>
            <person name="Zahm M."/>
            <person name="Klopp C."/>
            <person name="Cabau C."/>
            <person name="Beille S."/>
            <person name="Jouanno E."/>
            <person name="Castinel A."/>
            <person name="Lluch J."/>
            <person name="Gil L."/>
            <person name="Kuchtly C."/>
            <person name="Lopez Roques C."/>
            <person name="Donnadieu C."/>
            <person name="Parrinello H."/>
            <person name="Journot L."/>
            <person name="Du K."/>
            <person name="Schartl M."/>
            <person name="Retaux S."/>
            <person name="Guiguen Y."/>
        </authorList>
    </citation>
    <scope>NUCLEOTIDE SEQUENCE [LARGE SCALE GENOMIC DNA]</scope>
    <source>
        <strain evidence="1">Pach_M1</strain>
        <tissue evidence="1">Testis</tissue>
    </source>
</reference>
<comment type="caution">
    <text evidence="1">The sequence shown here is derived from an EMBL/GenBank/DDBJ whole genome shotgun (WGS) entry which is preliminary data.</text>
</comment>